<accession>A0A6A1Z5W5</accession>
<dbReference type="EMBL" id="WBOB01000032">
    <property type="protein sequence ID" value="KAB1973199.1"/>
    <property type="molecule type" value="Genomic_DNA"/>
</dbReference>
<name>A0A6A1Z5W5_9LACO</name>
<reference evidence="1 2" key="1">
    <citation type="submission" date="2019-09" db="EMBL/GenBank/DDBJ databases">
        <title>Investigation of probiotic properties of different lactic acid bacteria.</title>
        <authorList>
            <person name="Jaomanjaka F."/>
            <person name="Blanc P."/>
        </authorList>
    </citation>
    <scope>NUCLEOTIDE SEQUENCE [LARGE SCALE GENOMIC DNA]</scope>
    <source>
        <strain evidence="1 2">BIO6272</strain>
    </source>
</reference>
<protein>
    <submittedName>
        <fullName evidence="1">Uncharacterized protein</fullName>
    </submittedName>
</protein>
<dbReference type="Proteomes" id="UP000430323">
    <property type="component" value="Unassembled WGS sequence"/>
</dbReference>
<dbReference type="AlphaFoldDB" id="A0A6A1Z5W5"/>
<gene>
    <name evidence="1" type="ORF">F8251_06740</name>
</gene>
<sequence>MTSVDVFVVINILSNRSKWTFYFLQSVQVNFTIGKKVIINISNKSATNSFIYPLASPKDKPTNKTIRKISVYLYFCFVI</sequence>
<organism evidence="1 2">
    <name type="scientific">Lactobacillus crispatus</name>
    <dbReference type="NCBI Taxonomy" id="47770"/>
    <lineage>
        <taxon>Bacteria</taxon>
        <taxon>Bacillati</taxon>
        <taxon>Bacillota</taxon>
        <taxon>Bacilli</taxon>
        <taxon>Lactobacillales</taxon>
        <taxon>Lactobacillaceae</taxon>
        <taxon>Lactobacillus</taxon>
    </lineage>
</organism>
<comment type="caution">
    <text evidence="1">The sequence shown here is derived from an EMBL/GenBank/DDBJ whole genome shotgun (WGS) entry which is preliminary data.</text>
</comment>
<evidence type="ECO:0000313" key="1">
    <source>
        <dbReference type="EMBL" id="KAB1973199.1"/>
    </source>
</evidence>
<evidence type="ECO:0000313" key="2">
    <source>
        <dbReference type="Proteomes" id="UP000430323"/>
    </source>
</evidence>
<proteinExistence type="predicted"/>